<protein>
    <submittedName>
        <fullName evidence="4">Antirestriction protein ArdC</fullName>
    </submittedName>
</protein>
<dbReference type="Proteomes" id="UP000534186">
    <property type="component" value="Unassembled WGS sequence"/>
</dbReference>
<dbReference type="Pfam" id="PF08401">
    <property type="entry name" value="ArdcN"/>
    <property type="match status" value="1"/>
</dbReference>
<evidence type="ECO:0000313" key="5">
    <source>
        <dbReference type="Proteomes" id="UP000534186"/>
    </source>
</evidence>
<evidence type="ECO:0000259" key="3">
    <source>
        <dbReference type="Pfam" id="PF08401"/>
    </source>
</evidence>
<dbReference type="InterPro" id="IPR010359">
    <property type="entry name" value="IrrE_HExxH"/>
</dbReference>
<dbReference type="Pfam" id="PF06114">
    <property type="entry name" value="Peptidase_M78"/>
    <property type="match status" value="1"/>
</dbReference>
<gene>
    <name evidence="4" type="ORF">HDF12_004505</name>
</gene>
<accession>A0A7Y9NSC5</accession>
<dbReference type="AlphaFoldDB" id="A0A7Y9NSC5"/>
<comment type="caution">
    <text evidence="4">The sequence shown here is derived from an EMBL/GenBank/DDBJ whole genome shotgun (WGS) entry which is preliminary data.</text>
</comment>
<dbReference type="InterPro" id="IPR013610">
    <property type="entry name" value="ArdC_N"/>
</dbReference>
<evidence type="ECO:0000313" key="4">
    <source>
        <dbReference type="EMBL" id="NYF54083.1"/>
    </source>
</evidence>
<proteinExistence type="predicted"/>
<organism evidence="4 5">
    <name type="scientific">Tunturiibacter lichenicola</name>
    <dbReference type="NCBI Taxonomy" id="2051959"/>
    <lineage>
        <taxon>Bacteria</taxon>
        <taxon>Pseudomonadati</taxon>
        <taxon>Acidobacteriota</taxon>
        <taxon>Terriglobia</taxon>
        <taxon>Terriglobales</taxon>
        <taxon>Acidobacteriaceae</taxon>
        <taxon>Tunturiibacter</taxon>
    </lineage>
</organism>
<dbReference type="EMBL" id="JACCCV010000003">
    <property type="protein sequence ID" value="NYF54083.1"/>
    <property type="molecule type" value="Genomic_DNA"/>
</dbReference>
<sequence length="327" mass="35797">MSNDKAQELTARINESITALCAETDAAKQSETYLAWLSTVSRFYKYSFGNCLLIWTQAPEATRVAGFNTWKSLGRFVKKGETGIRILAPIVRKVDEEKDGTTEKVARPFGFRSVSVFAQEQTDGQPLPELNTNATEGGETLLPLLEKAATQLNITLVYKAIAGNAEGYSKGGLIEIEETLDTPARCGVIAHEIGHELMHRTNREGTTRQQRELEAESVSYAVLAHFGIHSESRFYLATYDVTAEMLTASLQTIGNAAKKIISLIENSGEHIEDGEGEQSPARLPSPPRRAPCPRANAATLPTSGKGRPNLFFRGRSLPGTPPEVKYI</sequence>
<evidence type="ECO:0000256" key="1">
    <source>
        <dbReference type="SAM" id="MobiDB-lite"/>
    </source>
</evidence>
<dbReference type="GO" id="GO:0003697">
    <property type="term" value="F:single-stranded DNA binding"/>
    <property type="evidence" value="ECO:0007669"/>
    <property type="project" value="InterPro"/>
</dbReference>
<name>A0A7Y9NSC5_9BACT</name>
<feature type="domain" description="IrrE N-terminal-like" evidence="2">
    <location>
        <begin position="152"/>
        <end position="223"/>
    </location>
</feature>
<feature type="region of interest" description="Disordered" evidence="1">
    <location>
        <begin position="271"/>
        <end position="327"/>
    </location>
</feature>
<feature type="domain" description="N-terminal" evidence="3">
    <location>
        <begin position="4"/>
        <end position="117"/>
    </location>
</feature>
<reference evidence="4 5" key="1">
    <citation type="submission" date="2020-07" db="EMBL/GenBank/DDBJ databases">
        <title>Genomic Encyclopedia of Type Strains, Phase IV (KMG-V): Genome sequencing to study the core and pangenomes of soil and plant-associated prokaryotes.</title>
        <authorList>
            <person name="Whitman W."/>
        </authorList>
    </citation>
    <scope>NUCLEOTIDE SEQUENCE [LARGE SCALE GENOMIC DNA]</scope>
    <source>
        <strain evidence="4 5">M8UP30</strain>
    </source>
</reference>
<evidence type="ECO:0000259" key="2">
    <source>
        <dbReference type="Pfam" id="PF06114"/>
    </source>
</evidence>